<feature type="compositionally biased region" description="Low complexity" evidence="1">
    <location>
        <begin position="508"/>
        <end position="536"/>
    </location>
</feature>
<keyword evidence="4" id="KW-1185">Reference proteome</keyword>
<evidence type="ECO:0000256" key="1">
    <source>
        <dbReference type="SAM" id="MobiDB-lite"/>
    </source>
</evidence>
<evidence type="ECO:0000313" key="4">
    <source>
        <dbReference type="Proteomes" id="UP000001903"/>
    </source>
</evidence>
<feature type="domain" description="YprB ribonuclease H-like" evidence="2">
    <location>
        <begin position="313"/>
        <end position="485"/>
    </location>
</feature>
<feature type="compositionally biased region" description="Polar residues" evidence="1">
    <location>
        <begin position="489"/>
        <end position="507"/>
    </location>
</feature>
<dbReference type="eggNOG" id="arCOG03131">
    <property type="taxonomic scope" value="Archaea"/>
</dbReference>
<dbReference type="HOGENOM" id="CLU_039905_0_0_2"/>
<dbReference type="KEGG" id="htu:Htur_1685"/>
<feature type="region of interest" description="Disordered" evidence="1">
    <location>
        <begin position="489"/>
        <end position="554"/>
    </location>
</feature>
<evidence type="ECO:0000313" key="3">
    <source>
        <dbReference type="EMBL" id="ADB60570.1"/>
    </source>
</evidence>
<dbReference type="GO" id="GO:0003676">
    <property type="term" value="F:nucleic acid binding"/>
    <property type="evidence" value="ECO:0007669"/>
    <property type="project" value="InterPro"/>
</dbReference>
<protein>
    <recommendedName>
        <fullName evidence="2">YprB ribonuclease H-like domain-containing protein</fullName>
    </recommendedName>
</protein>
<dbReference type="SUPFAM" id="SSF47794">
    <property type="entry name" value="Rad51 N-terminal domain-like"/>
    <property type="match status" value="1"/>
</dbReference>
<dbReference type="STRING" id="543526.Htur_1685"/>
<feature type="region of interest" description="Disordered" evidence="1">
    <location>
        <begin position="291"/>
        <end position="310"/>
    </location>
</feature>
<dbReference type="InterPro" id="IPR036397">
    <property type="entry name" value="RNaseH_sf"/>
</dbReference>
<dbReference type="Pfam" id="PF14520">
    <property type="entry name" value="HHH_5"/>
    <property type="match status" value="1"/>
</dbReference>
<organism evidence="3 4">
    <name type="scientific">Haloterrigena turkmenica (strain ATCC 51198 / DSM 5511 / JCM 9101 / NCIMB 13204 / VKM B-1734 / 4k)</name>
    <name type="common">Halococcus turkmenicus</name>
    <dbReference type="NCBI Taxonomy" id="543526"/>
    <lineage>
        <taxon>Archaea</taxon>
        <taxon>Methanobacteriati</taxon>
        <taxon>Methanobacteriota</taxon>
        <taxon>Stenosarchaea group</taxon>
        <taxon>Halobacteria</taxon>
        <taxon>Halobacteriales</taxon>
        <taxon>Natrialbaceae</taxon>
        <taxon>Haloterrigena</taxon>
    </lineage>
</organism>
<dbReference type="AlphaFoldDB" id="D2RRL0"/>
<dbReference type="GeneID" id="8742279"/>
<dbReference type="InterPro" id="IPR010995">
    <property type="entry name" value="DNA_repair_Rad51/TF_NusA_a-hlx"/>
</dbReference>
<dbReference type="Gene3D" id="3.30.420.10">
    <property type="entry name" value="Ribonuclease H-like superfamily/Ribonuclease H"/>
    <property type="match status" value="1"/>
</dbReference>
<dbReference type="OrthoDB" id="50367at2157"/>
<reference evidence="3 4" key="1">
    <citation type="journal article" date="2010" name="Stand. Genomic Sci.">
        <title>Complete genome sequence of Haloterrigena turkmenica type strain (4k).</title>
        <authorList>
            <person name="Saunders E."/>
            <person name="Tindall B.J."/>
            <person name="Fahnrich R."/>
            <person name="Lapidus A."/>
            <person name="Copeland A."/>
            <person name="Del Rio T.G."/>
            <person name="Lucas S."/>
            <person name="Chen F."/>
            <person name="Tice H."/>
            <person name="Cheng J.F."/>
            <person name="Han C."/>
            <person name="Detter J.C."/>
            <person name="Bruce D."/>
            <person name="Goodwin L."/>
            <person name="Chain P."/>
            <person name="Pitluck S."/>
            <person name="Pati A."/>
            <person name="Ivanova N."/>
            <person name="Mavromatis K."/>
            <person name="Chen A."/>
            <person name="Palaniappan K."/>
            <person name="Land M."/>
            <person name="Hauser L."/>
            <person name="Chang Y.J."/>
            <person name="Jeffries C.D."/>
            <person name="Brettin T."/>
            <person name="Rohde M."/>
            <person name="Goker M."/>
            <person name="Bristow J."/>
            <person name="Eisen J.A."/>
            <person name="Markowitz V."/>
            <person name="Hugenholtz P."/>
            <person name="Klenk H.P."/>
            <person name="Kyrpides N.C."/>
        </authorList>
    </citation>
    <scope>NUCLEOTIDE SEQUENCE [LARGE SCALE GENOMIC DNA]</scope>
    <source>
        <strain evidence="4">ATCC 51198 / DSM 5511 / JCM 9101 / NCIMB 13204 / VKM B-1734 / 4k</strain>
    </source>
</reference>
<sequence length="554" mass="59588">MTARAGVRLLALPPSALANRPIATLEDLDRTLKPDAVWVLGPAREPQAFARARSAFDAPAFHPPLETGGSEPVHRRVIADSDGTELEIAVAQSLRALRSAPEAASSALGDGNDRSALVCDDVTTTVRPTALETRLEGAETLASALPAGTVTSVLTGSEPAEYDELWHLEPETGAVRGVDHELRAEVGPLDEDCVSVRVRGAGPVEGYGRSRSIAVLTLSADGVERVETHDVTDFGLEAVSGIGPKTAERLAERGVTTRTELLETPLETLAALPNVGRDGARTMHEHARVLETGEPRRRTDESLPGEDWHEPPLCVDIETDGLSPTIIWQIGVYDPVADTYRAFVERDDPTDPGSVLEAFCDWLLGMHPNRALLTWNGWGFDYRHLGAFIAKHVPYYADEWESIPKFDLYLWAVKNDNALLPGRTNKLEAVADALGYEDAATGLDGAATAAAYQRFMRTGAELEWDRHEAYCEDDCRALWHVYERLREATTPSESSFEGGSVPSRTDPSGSASSAASSRTSASGSGATDSGSRGTATQRDASSDTDSEQTGLSDF</sequence>
<dbReference type="EMBL" id="CP001860">
    <property type="protein sequence ID" value="ADB60570.1"/>
    <property type="molecule type" value="Genomic_DNA"/>
</dbReference>
<dbReference type="RefSeq" id="WP_012942866.1">
    <property type="nucleotide sequence ID" value="NC_013743.1"/>
</dbReference>
<accession>D2RRL0</accession>
<proteinExistence type="predicted"/>
<evidence type="ECO:0000259" key="2">
    <source>
        <dbReference type="Pfam" id="PF13482"/>
    </source>
</evidence>
<dbReference type="Gene3D" id="1.10.150.20">
    <property type="entry name" value="5' to 3' exonuclease, C-terminal subdomain"/>
    <property type="match status" value="1"/>
</dbReference>
<name>D2RRL0_HALTV</name>
<dbReference type="InterPro" id="IPR038720">
    <property type="entry name" value="YprB_RNase_H-like_dom"/>
</dbReference>
<dbReference type="InterPro" id="IPR012337">
    <property type="entry name" value="RNaseH-like_sf"/>
</dbReference>
<gene>
    <name evidence="3" type="ordered locus">Htur_1685</name>
</gene>
<dbReference type="GO" id="GO:0000166">
    <property type="term" value="F:nucleotide binding"/>
    <property type="evidence" value="ECO:0007669"/>
    <property type="project" value="InterPro"/>
</dbReference>
<dbReference type="Proteomes" id="UP000001903">
    <property type="component" value="Chromosome"/>
</dbReference>
<dbReference type="SUPFAM" id="SSF53098">
    <property type="entry name" value="Ribonuclease H-like"/>
    <property type="match status" value="1"/>
</dbReference>
<dbReference type="Pfam" id="PF13482">
    <property type="entry name" value="RNase_H_2"/>
    <property type="match status" value="1"/>
</dbReference>